<dbReference type="InterPro" id="IPR009996">
    <property type="entry name" value="YycH"/>
</dbReference>
<dbReference type="Proteomes" id="UP000789833">
    <property type="component" value="Unassembled WGS sequence"/>
</dbReference>
<comment type="caution">
    <text evidence="3">The sequence shown here is derived from an EMBL/GenBank/DDBJ whole genome shotgun (WGS) entry which is preliminary data.</text>
</comment>
<reference evidence="3 4" key="1">
    <citation type="submission" date="2021-10" db="EMBL/GenBank/DDBJ databases">
        <authorList>
            <person name="Criscuolo A."/>
        </authorList>
    </citation>
    <scope>NUCLEOTIDE SEQUENCE [LARGE SCALE GENOMIC DNA]</scope>
    <source>
        <strain evidence="4">CIP 111883</strain>
    </source>
</reference>
<sequence>MKYENVKSLILTILVLMSLWLTWNLWTYQPEREFVNNEGVISDVEISQKLERNQLVKPNLILYHYEEEHHGAMDSSHITRFLDEFKNWSLYDIELMNSASHRDFTSFLHGNRKMEVVFPAEIPLNTFRFMTNFSESDPPSVPISRIVIDFNNQIEGIDPSIYLVNYAEEEVYRAKVSSLSLYELERSFYQTGRTFPSYLAVPAEEDRYLFLPALANEEEQRHRKYHYFTDQLNPELFKDALFSNPNIVAKDQTIDGEIYRDDSSLMRVHAQDSKLQYVNPGNSSGSGNSMDFNVIERGIDFVNDHAGWTGPVENYRLDRWNRLSLGHTVHFRMYLGDLPIFNFDPDGTAEIKQIWNNNEIYEYERPTFEFGVLVTQESKQLPSGNRVMQELNRLKVDLSNVSNIRIGYELRKDPSQEKIFILDPVWLYQEGNFWTKINITDNDDLEGGV</sequence>
<feature type="transmembrane region" description="Helical" evidence="1">
    <location>
        <begin position="9"/>
        <end position="26"/>
    </location>
</feature>
<evidence type="ECO:0000313" key="3">
    <source>
        <dbReference type="EMBL" id="CAG9622906.1"/>
    </source>
</evidence>
<dbReference type="Gene3D" id="3.30.310.160">
    <property type="entry name" value="YycH protein, domain 2"/>
    <property type="match status" value="1"/>
</dbReference>
<dbReference type="CDD" id="cd15787">
    <property type="entry name" value="YycH_N"/>
    <property type="match status" value="1"/>
</dbReference>
<evidence type="ECO:0000313" key="4">
    <source>
        <dbReference type="Proteomes" id="UP000789833"/>
    </source>
</evidence>
<keyword evidence="1" id="KW-0472">Membrane</keyword>
<gene>
    <name evidence="3" type="primary">yycH</name>
    <name evidence="3" type="ORF">BACCIP111883_03701</name>
</gene>
<dbReference type="InterPro" id="IPR042274">
    <property type="entry name" value="YycH/YycI_2"/>
</dbReference>
<dbReference type="EMBL" id="CAKJTJ010000029">
    <property type="protein sequence ID" value="CAG9622906.1"/>
    <property type="molecule type" value="Genomic_DNA"/>
</dbReference>
<name>A0ABM8YSC1_9BACI</name>
<keyword evidence="4" id="KW-1185">Reference proteome</keyword>
<feature type="domain" description="Regulatory protein YycH" evidence="2">
    <location>
        <begin position="4"/>
        <end position="447"/>
    </location>
</feature>
<keyword evidence="1" id="KW-1133">Transmembrane helix</keyword>
<protein>
    <submittedName>
        <fullName evidence="3">Two-component system WalR/WalK regulatory protein YycH</fullName>
    </submittedName>
</protein>
<accession>A0ABM8YSC1</accession>
<proteinExistence type="predicted"/>
<dbReference type="Gene3D" id="3.10.450.310">
    <property type="match status" value="1"/>
</dbReference>
<organism evidence="3 4">
    <name type="scientific">Sutcliffiella rhizosphaerae</name>
    <dbReference type="NCBI Taxonomy" id="2880967"/>
    <lineage>
        <taxon>Bacteria</taxon>
        <taxon>Bacillati</taxon>
        <taxon>Bacillota</taxon>
        <taxon>Bacilli</taxon>
        <taxon>Bacillales</taxon>
        <taxon>Bacillaceae</taxon>
        <taxon>Sutcliffiella</taxon>
    </lineage>
</organism>
<keyword evidence="1" id="KW-0812">Transmembrane</keyword>
<dbReference type="RefSeq" id="WP_230503868.1">
    <property type="nucleotide sequence ID" value="NZ_CAKJTJ010000029.1"/>
</dbReference>
<evidence type="ECO:0000256" key="1">
    <source>
        <dbReference type="SAM" id="Phobius"/>
    </source>
</evidence>
<evidence type="ECO:0000259" key="2">
    <source>
        <dbReference type="Pfam" id="PF07435"/>
    </source>
</evidence>
<dbReference type="Pfam" id="PF07435">
    <property type="entry name" value="YycH"/>
    <property type="match status" value="1"/>
</dbReference>